<keyword evidence="2" id="KW-0677">Repeat</keyword>
<accession>R4XB78</accession>
<sequence>MVEPSQPVLKDDDPQHLQDDDVEEMIEKGIEPEDHDMSDSEESDSGHESESETAGVEGQNQETFQDESVQGFFEHTDSIYCIAISPSNSDLCATGGGDDTAYLWSITSGERLSTLSGHSDSITSIEFSFDGQLLATASMDGTIRIWTLQGERVINGDDVKVLEAGSEVLWMQFHPRGHVLIAGTSDSTVWMWHASKGEVMKVFAGHTAASTYGCWARDGKSFASVSEDGTIILWDPVSATPRNRWETSQDDRLSGGDMGWNIIALNSSGMICTVGSAEGKAKVINLANGALLASLETQTDSIEAIVYATTLPLLAIASIDGSIALYEVPSMKLRSILRHDDAVVGLHFEPATPFLFSISTDATVRQWDVRTSTEVQRWHGHQDTILCMAVQRGCKKIVTAGDDKAALVFSQS</sequence>
<dbReference type="InterPro" id="IPR001680">
    <property type="entry name" value="WD40_rpt"/>
</dbReference>
<dbReference type="VEuPathDB" id="FungiDB:TAPDE_002674"/>
<name>R4XB78_TAPDE</name>
<gene>
    <name evidence="5" type="ORF">TAPDE_002674</name>
</gene>
<dbReference type="PRINTS" id="PR00320">
    <property type="entry name" value="GPROTEINBRPT"/>
</dbReference>
<dbReference type="InterPro" id="IPR051179">
    <property type="entry name" value="WD_repeat_multifunction"/>
</dbReference>
<evidence type="ECO:0000313" key="5">
    <source>
        <dbReference type="EMBL" id="CCG82860.1"/>
    </source>
</evidence>
<evidence type="ECO:0000256" key="2">
    <source>
        <dbReference type="ARBA" id="ARBA00022737"/>
    </source>
</evidence>
<feature type="repeat" description="WD" evidence="3">
    <location>
        <begin position="203"/>
        <end position="235"/>
    </location>
</feature>
<dbReference type="SUPFAM" id="SSF50978">
    <property type="entry name" value="WD40 repeat-like"/>
    <property type="match status" value="1"/>
</dbReference>
<dbReference type="PROSITE" id="PS50294">
    <property type="entry name" value="WD_REPEATS_REGION"/>
    <property type="match status" value="4"/>
</dbReference>
<keyword evidence="1 3" id="KW-0853">WD repeat</keyword>
<dbReference type="SUPFAM" id="SSF101898">
    <property type="entry name" value="NHL repeat"/>
    <property type="match status" value="1"/>
</dbReference>
<feature type="repeat" description="WD" evidence="3">
    <location>
        <begin position="115"/>
        <end position="156"/>
    </location>
</feature>
<dbReference type="EMBL" id="CAHR02000105">
    <property type="protein sequence ID" value="CCG82860.1"/>
    <property type="molecule type" value="Genomic_DNA"/>
</dbReference>
<proteinExistence type="predicted"/>
<dbReference type="OrthoDB" id="10261640at2759"/>
<protein>
    <submittedName>
        <fullName evidence="5">Ribosome biogenesis protein Sqt1</fullName>
    </submittedName>
</protein>
<dbReference type="PANTHER" id="PTHR19857">
    <property type="entry name" value="MITOCHONDRIAL DIVISION PROTEIN 1-RELATED"/>
    <property type="match status" value="1"/>
</dbReference>
<comment type="caution">
    <text evidence="5">The sequence shown here is derived from an EMBL/GenBank/DDBJ whole genome shotgun (WGS) entry which is preliminary data.</text>
</comment>
<evidence type="ECO:0000256" key="1">
    <source>
        <dbReference type="ARBA" id="ARBA00022574"/>
    </source>
</evidence>
<evidence type="ECO:0000256" key="4">
    <source>
        <dbReference type="SAM" id="MobiDB-lite"/>
    </source>
</evidence>
<dbReference type="InterPro" id="IPR015943">
    <property type="entry name" value="WD40/YVTN_repeat-like_dom_sf"/>
</dbReference>
<organism evidence="5 6">
    <name type="scientific">Taphrina deformans (strain PYCC 5710 / ATCC 11124 / CBS 356.35 / IMI 108563 / JCM 9778 / NBRC 8474)</name>
    <name type="common">Peach leaf curl fungus</name>
    <name type="synonym">Lalaria deformans</name>
    <dbReference type="NCBI Taxonomy" id="1097556"/>
    <lineage>
        <taxon>Eukaryota</taxon>
        <taxon>Fungi</taxon>
        <taxon>Dikarya</taxon>
        <taxon>Ascomycota</taxon>
        <taxon>Taphrinomycotina</taxon>
        <taxon>Taphrinomycetes</taxon>
        <taxon>Taphrinales</taxon>
        <taxon>Taphrinaceae</taxon>
        <taxon>Taphrina</taxon>
    </lineage>
</organism>
<dbReference type="STRING" id="1097556.R4XB78"/>
<dbReference type="PANTHER" id="PTHR19857:SF8">
    <property type="entry name" value="ANGIO-ASSOCIATED MIGRATORY CELL PROTEIN"/>
    <property type="match status" value="1"/>
</dbReference>
<feature type="repeat" description="WD" evidence="3">
    <location>
        <begin position="336"/>
        <end position="377"/>
    </location>
</feature>
<dbReference type="PROSITE" id="PS50082">
    <property type="entry name" value="WD_REPEATS_2"/>
    <property type="match status" value="5"/>
</dbReference>
<dbReference type="eggNOG" id="KOG0296">
    <property type="taxonomic scope" value="Eukaryota"/>
</dbReference>
<feature type="compositionally biased region" description="Basic and acidic residues" evidence="4">
    <location>
        <begin position="9"/>
        <end position="50"/>
    </location>
</feature>
<dbReference type="InterPro" id="IPR020472">
    <property type="entry name" value="WD40_PAC1"/>
</dbReference>
<dbReference type="AlphaFoldDB" id="R4XB78"/>
<dbReference type="SMART" id="SM00320">
    <property type="entry name" value="WD40"/>
    <property type="match status" value="7"/>
</dbReference>
<dbReference type="Proteomes" id="UP000013776">
    <property type="component" value="Unassembled WGS sequence"/>
</dbReference>
<dbReference type="Pfam" id="PF00400">
    <property type="entry name" value="WD40"/>
    <property type="match status" value="6"/>
</dbReference>
<evidence type="ECO:0000313" key="6">
    <source>
        <dbReference type="Proteomes" id="UP000013776"/>
    </source>
</evidence>
<evidence type="ECO:0000256" key="3">
    <source>
        <dbReference type="PROSITE-ProRule" id="PRU00221"/>
    </source>
</evidence>
<dbReference type="InterPro" id="IPR036322">
    <property type="entry name" value="WD40_repeat_dom_sf"/>
</dbReference>
<feature type="region of interest" description="Disordered" evidence="4">
    <location>
        <begin position="1"/>
        <end position="61"/>
    </location>
</feature>
<feature type="repeat" description="WD" evidence="3">
    <location>
        <begin position="72"/>
        <end position="114"/>
    </location>
</feature>
<keyword evidence="6" id="KW-1185">Reference proteome</keyword>
<dbReference type="Gene3D" id="2.130.10.10">
    <property type="entry name" value="YVTN repeat-like/Quinoprotein amine dehydrogenase"/>
    <property type="match status" value="1"/>
</dbReference>
<dbReference type="CDD" id="cd00200">
    <property type="entry name" value="WD40"/>
    <property type="match status" value="1"/>
</dbReference>
<reference evidence="5 6" key="1">
    <citation type="journal article" date="2013" name="MBio">
        <title>Genome sequencing of the plant pathogen Taphrina deformans, the causal agent of peach leaf curl.</title>
        <authorList>
            <person name="Cisse O.H."/>
            <person name="Almeida J.M.G.C.F."/>
            <person name="Fonseca A."/>
            <person name="Kumar A.A."/>
            <person name="Salojaervi J."/>
            <person name="Overmyer K."/>
            <person name="Hauser P.M."/>
            <person name="Pagni M."/>
        </authorList>
    </citation>
    <scope>NUCLEOTIDE SEQUENCE [LARGE SCALE GENOMIC DNA]</scope>
    <source>
        <strain evidence="6">PYCC 5710 / ATCC 11124 / CBS 356.35 / IMI 108563 / JCM 9778 / NBRC 8474</strain>
    </source>
</reference>
<feature type="repeat" description="WD" evidence="3">
    <location>
        <begin position="171"/>
        <end position="202"/>
    </location>
</feature>